<evidence type="ECO:0000313" key="3">
    <source>
        <dbReference type="Proteomes" id="UP000257109"/>
    </source>
</evidence>
<dbReference type="Proteomes" id="UP000257109">
    <property type="component" value="Unassembled WGS sequence"/>
</dbReference>
<evidence type="ECO:0000256" key="1">
    <source>
        <dbReference type="SAM" id="MobiDB-lite"/>
    </source>
</evidence>
<evidence type="ECO:0000313" key="2">
    <source>
        <dbReference type="EMBL" id="RDX82733.1"/>
    </source>
</evidence>
<accession>A0A371FXE4</accession>
<dbReference type="InterPro" id="IPR053098">
    <property type="entry name" value="Petuviruses_polyprotein"/>
</dbReference>
<dbReference type="AlphaFoldDB" id="A0A371FXE4"/>
<name>A0A371FXE4_MUCPR</name>
<feature type="compositionally biased region" description="Polar residues" evidence="1">
    <location>
        <begin position="258"/>
        <end position="274"/>
    </location>
</feature>
<dbReference type="PANTHER" id="PTHR48435">
    <property type="entry name" value="POLYPROTEIN"/>
    <property type="match status" value="1"/>
</dbReference>
<dbReference type="EMBL" id="QJKJ01007567">
    <property type="protein sequence ID" value="RDX82733.1"/>
    <property type="molecule type" value="Genomic_DNA"/>
</dbReference>
<sequence>MYKRGLEILREEGLLPLRSPVKGQGKINTSPLVQAIPCMMFTESTYEQEFPSLERKVYPVTKITTKPNISSLEIGPDGRSKPLSQAEEVFNWQTKNAKVQNSILKKIDERMEKISSRLEKSSLRQNEEILSPADDKYLSPRSRMEKYQDLDNYIERKMKERQDLPPDPYSFIPSSLPIYRTPFQQPSSSLFSSPQKTWTLPTATAYRTRTKPKSKSRVYIPKTSNQSPKDSPESSPERSSLSSLEKQTISKKDDFQDSQDPYNTEDTQPESSSEISEEGKDYVQPESSSENSEENKDYVDLSNILMATTMGSVDRTEAIYDSPDDEVISSPPRISASKPNYGPWFTLDDIPPNRWR</sequence>
<dbReference type="PANTHER" id="PTHR48435:SF1">
    <property type="entry name" value="POLYPROTEIN"/>
    <property type="match status" value="1"/>
</dbReference>
<protein>
    <submittedName>
        <fullName evidence="2">Uncharacterized protein</fullName>
    </submittedName>
</protein>
<proteinExistence type="predicted"/>
<organism evidence="2 3">
    <name type="scientific">Mucuna pruriens</name>
    <name type="common">Velvet bean</name>
    <name type="synonym">Dolichos pruriens</name>
    <dbReference type="NCBI Taxonomy" id="157652"/>
    <lineage>
        <taxon>Eukaryota</taxon>
        <taxon>Viridiplantae</taxon>
        <taxon>Streptophyta</taxon>
        <taxon>Embryophyta</taxon>
        <taxon>Tracheophyta</taxon>
        <taxon>Spermatophyta</taxon>
        <taxon>Magnoliopsida</taxon>
        <taxon>eudicotyledons</taxon>
        <taxon>Gunneridae</taxon>
        <taxon>Pentapetalae</taxon>
        <taxon>rosids</taxon>
        <taxon>fabids</taxon>
        <taxon>Fabales</taxon>
        <taxon>Fabaceae</taxon>
        <taxon>Papilionoideae</taxon>
        <taxon>50 kb inversion clade</taxon>
        <taxon>NPAAA clade</taxon>
        <taxon>indigoferoid/millettioid clade</taxon>
        <taxon>Phaseoleae</taxon>
        <taxon>Mucuna</taxon>
    </lineage>
</organism>
<dbReference type="OrthoDB" id="998565at2759"/>
<feature type="compositionally biased region" description="Low complexity" evidence="1">
    <location>
        <begin position="237"/>
        <end position="246"/>
    </location>
</feature>
<keyword evidence="3" id="KW-1185">Reference proteome</keyword>
<feature type="non-terminal residue" evidence="2">
    <location>
        <position position="1"/>
    </location>
</feature>
<reference evidence="2" key="1">
    <citation type="submission" date="2018-05" db="EMBL/GenBank/DDBJ databases">
        <title>Draft genome of Mucuna pruriens seed.</title>
        <authorList>
            <person name="Nnadi N.E."/>
            <person name="Vos R."/>
            <person name="Hasami M.H."/>
            <person name="Devisetty U.K."/>
            <person name="Aguiy J.C."/>
        </authorList>
    </citation>
    <scope>NUCLEOTIDE SEQUENCE [LARGE SCALE GENOMIC DNA]</scope>
    <source>
        <strain evidence="2">JCA_2017</strain>
    </source>
</reference>
<gene>
    <name evidence="2" type="ORF">CR513_36434</name>
</gene>
<feature type="region of interest" description="Disordered" evidence="1">
    <location>
        <begin position="202"/>
        <end position="300"/>
    </location>
</feature>
<comment type="caution">
    <text evidence="2">The sequence shown here is derived from an EMBL/GenBank/DDBJ whole genome shotgun (WGS) entry which is preliminary data.</text>
</comment>
<feature type="region of interest" description="Disordered" evidence="1">
    <location>
        <begin position="321"/>
        <end position="343"/>
    </location>
</feature>